<accession>A0A4Q1CGF2</accession>
<dbReference type="SUPFAM" id="SSF116734">
    <property type="entry name" value="DNA methylase specificity domain"/>
    <property type="match status" value="1"/>
</dbReference>
<dbReference type="Proteomes" id="UP000290204">
    <property type="component" value="Unassembled WGS sequence"/>
</dbReference>
<organism evidence="1 2">
    <name type="scientific">Lacibacter luteus</name>
    <dbReference type="NCBI Taxonomy" id="2508719"/>
    <lineage>
        <taxon>Bacteria</taxon>
        <taxon>Pseudomonadati</taxon>
        <taxon>Bacteroidota</taxon>
        <taxon>Chitinophagia</taxon>
        <taxon>Chitinophagales</taxon>
        <taxon>Chitinophagaceae</taxon>
        <taxon>Lacibacter</taxon>
    </lineage>
</organism>
<sequence length="146" mass="17092">MMYPMVRCYHQNASIPQHSFFILCKGNNAGKPSLTPWPNSFIATSSNEEYYKFFFWLVYGLHQSGKFKVHHRGSVIPYINIEDVRTCIREVALLIHPNWQRFQKIFSALEKCSQLKSNLAQQIVATEKLQKALLHEYFQQIKNAPK</sequence>
<keyword evidence="2" id="KW-1185">Reference proteome</keyword>
<dbReference type="AlphaFoldDB" id="A0A4Q1CGF2"/>
<name>A0A4Q1CGF2_9BACT</name>
<comment type="caution">
    <text evidence="1">The sequence shown here is derived from an EMBL/GenBank/DDBJ whole genome shotgun (WGS) entry which is preliminary data.</text>
</comment>
<protein>
    <recommendedName>
        <fullName evidence="3">Restriction endonuclease subunit S</fullName>
    </recommendedName>
</protein>
<dbReference type="RefSeq" id="WP_129131519.1">
    <property type="nucleotide sequence ID" value="NZ_SDHW01000004.1"/>
</dbReference>
<evidence type="ECO:0000313" key="1">
    <source>
        <dbReference type="EMBL" id="RXK59215.1"/>
    </source>
</evidence>
<dbReference type="OrthoDB" id="670969at2"/>
<reference evidence="1 2" key="1">
    <citation type="submission" date="2019-01" db="EMBL/GenBank/DDBJ databases">
        <title>Lacibacter sp. strain TTM-7.</title>
        <authorList>
            <person name="Chen W.-M."/>
        </authorList>
    </citation>
    <scope>NUCLEOTIDE SEQUENCE [LARGE SCALE GENOMIC DNA]</scope>
    <source>
        <strain evidence="1 2">TTM-7</strain>
    </source>
</reference>
<evidence type="ECO:0000313" key="2">
    <source>
        <dbReference type="Proteomes" id="UP000290204"/>
    </source>
</evidence>
<dbReference type="InterPro" id="IPR054223">
    <property type="entry name" value="DUF6943"/>
</dbReference>
<gene>
    <name evidence="1" type="ORF">ESA94_13825</name>
</gene>
<evidence type="ECO:0008006" key="3">
    <source>
        <dbReference type="Google" id="ProtNLM"/>
    </source>
</evidence>
<dbReference type="Pfam" id="PF22105">
    <property type="entry name" value="DUF6943"/>
    <property type="match status" value="1"/>
</dbReference>
<dbReference type="EMBL" id="SDHW01000004">
    <property type="protein sequence ID" value="RXK59215.1"/>
    <property type="molecule type" value="Genomic_DNA"/>
</dbReference>
<proteinExistence type="predicted"/>